<dbReference type="Proteomes" id="UP000235392">
    <property type="component" value="Unassembled WGS sequence"/>
</dbReference>
<feature type="compositionally biased region" description="Polar residues" evidence="1">
    <location>
        <begin position="108"/>
        <end position="131"/>
    </location>
</feature>
<dbReference type="AlphaFoldDB" id="A0A2N5UA20"/>
<sequence length="186" mass="20239">MGVKPSPPALPQVNYSSEDNDIPLSKPLPKDSELIPAGSDSPPPFEPQEGLEDQETQGPHTQPDSKTQSQPTTPETGSPKLQEEPKKSTLVGHRVESPTEMSKRGNLHPSQANTEEAMSSSKQQTQTTPEVQSPREHISKSADDAQPQTFSTPSKELPAKRPASPMTNLLASGFKKAQLIQRRVFQ</sequence>
<evidence type="ECO:0000256" key="1">
    <source>
        <dbReference type="SAM" id="MobiDB-lite"/>
    </source>
</evidence>
<evidence type="ECO:0000313" key="2">
    <source>
        <dbReference type="EMBL" id="PLW34548.1"/>
    </source>
</evidence>
<gene>
    <name evidence="2" type="ORF">PCASD_12939</name>
</gene>
<proteinExistence type="predicted"/>
<organism evidence="2 3">
    <name type="scientific">Puccinia coronata f. sp. avenae</name>
    <dbReference type="NCBI Taxonomy" id="200324"/>
    <lineage>
        <taxon>Eukaryota</taxon>
        <taxon>Fungi</taxon>
        <taxon>Dikarya</taxon>
        <taxon>Basidiomycota</taxon>
        <taxon>Pucciniomycotina</taxon>
        <taxon>Pucciniomycetes</taxon>
        <taxon>Pucciniales</taxon>
        <taxon>Pucciniaceae</taxon>
        <taxon>Puccinia</taxon>
    </lineage>
</organism>
<feature type="compositionally biased region" description="Basic and acidic residues" evidence="1">
    <location>
        <begin position="133"/>
        <end position="143"/>
    </location>
</feature>
<name>A0A2N5UA20_9BASI</name>
<comment type="caution">
    <text evidence="2">The sequence shown here is derived from an EMBL/GenBank/DDBJ whole genome shotgun (WGS) entry which is preliminary data.</text>
</comment>
<feature type="compositionally biased region" description="Pro residues" evidence="1">
    <location>
        <begin position="1"/>
        <end position="10"/>
    </location>
</feature>
<feature type="compositionally biased region" description="Basic and acidic residues" evidence="1">
    <location>
        <begin position="81"/>
        <end position="103"/>
    </location>
</feature>
<dbReference type="EMBL" id="PGCI01000195">
    <property type="protein sequence ID" value="PLW34548.1"/>
    <property type="molecule type" value="Genomic_DNA"/>
</dbReference>
<reference evidence="2 3" key="1">
    <citation type="submission" date="2017-11" db="EMBL/GenBank/DDBJ databases">
        <title>De novo assembly and phasing of dikaryotic genomes from two isolates of Puccinia coronata f. sp. avenae, the causal agent of oat crown rust.</title>
        <authorList>
            <person name="Miller M.E."/>
            <person name="Zhang Y."/>
            <person name="Omidvar V."/>
            <person name="Sperschneider J."/>
            <person name="Schwessinger B."/>
            <person name="Raley C."/>
            <person name="Palmer J.M."/>
            <person name="Garnica D."/>
            <person name="Upadhyaya N."/>
            <person name="Rathjen J."/>
            <person name="Taylor J.M."/>
            <person name="Park R.F."/>
            <person name="Dodds P.N."/>
            <person name="Hirsch C.D."/>
            <person name="Kianian S.F."/>
            <person name="Figueroa M."/>
        </authorList>
    </citation>
    <scope>NUCLEOTIDE SEQUENCE [LARGE SCALE GENOMIC DNA]</scope>
    <source>
        <strain evidence="2">12SD80</strain>
    </source>
</reference>
<feature type="compositionally biased region" description="Polar residues" evidence="1">
    <location>
        <begin position="56"/>
        <end position="76"/>
    </location>
</feature>
<protein>
    <submittedName>
        <fullName evidence="2">Uncharacterized protein</fullName>
    </submittedName>
</protein>
<evidence type="ECO:0000313" key="3">
    <source>
        <dbReference type="Proteomes" id="UP000235392"/>
    </source>
</evidence>
<accession>A0A2N5UA20</accession>
<feature type="region of interest" description="Disordered" evidence="1">
    <location>
        <begin position="1"/>
        <end position="172"/>
    </location>
</feature>